<evidence type="ECO:0000313" key="8">
    <source>
        <dbReference type="Proteomes" id="UP000002866"/>
    </source>
</evidence>
<organism evidence="7 8">
    <name type="scientific">Henningerozyma blattae (strain ATCC 34711 / CBS 6284 / DSM 70876 / NBRC 10599 / NRRL Y-10934 / UCD 77-7)</name>
    <name type="common">Yeast</name>
    <name type="synonym">Tetrapisispora blattae</name>
    <dbReference type="NCBI Taxonomy" id="1071380"/>
    <lineage>
        <taxon>Eukaryota</taxon>
        <taxon>Fungi</taxon>
        <taxon>Dikarya</taxon>
        <taxon>Ascomycota</taxon>
        <taxon>Saccharomycotina</taxon>
        <taxon>Saccharomycetes</taxon>
        <taxon>Saccharomycetales</taxon>
        <taxon>Saccharomycetaceae</taxon>
        <taxon>Henningerozyma</taxon>
    </lineage>
</organism>
<evidence type="ECO:0000256" key="5">
    <source>
        <dbReference type="SAM" id="MobiDB-lite"/>
    </source>
</evidence>
<sequence>MANTIKVIRKRTAKSKIDPLSKQRLIWLAGHAVTLIFGTIFSIMYFHKILFFFRYYNWRYLFLIRYSKKRNLERNILKKFIERFLTTIIYKLALIGFFTSGVITLKQDWDGLNPTWYDLLSSENFQYLMITTLWILTPNNSFYRILPFLLLSFMHLRYHDFEFTIPLRPKSTNPTTKIPTVKKDSNSEQSKNTPKETPQSIPKTGSQEDTKEKLNIAATEEEQISLDNYHLLDFISYCEIAVVISLLLDSFLMQDGTSGFCLIIYLGIYWLRLQFSQYAQTAILRVLTKFDRFIPAHYVKYWEETKRFVYHKLKENEKRKEMLTKRS</sequence>
<feature type="transmembrane region" description="Helical" evidence="6">
    <location>
        <begin position="257"/>
        <end position="275"/>
    </location>
</feature>
<keyword evidence="2 6" id="KW-0812">Transmembrane</keyword>
<evidence type="ECO:0000256" key="3">
    <source>
        <dbReference type="ARBA" id="ARBA00022989"/>
    </source>
</evidence>
<feature type="region of interest" description="Disordered" evidence="5">
    <location>
        <begin position="174"/>
        <end position="210"/>
    </location>
</feature>
<evidence type="ECO:0000256" key="1">
    <source>
        <dbReference type="ARBA" id="ARBA00004141"/>
    </source>
</evidence>
<dbReference type="InParanoid" id="I2H6R9"/>
<feature type="transmembrane region" description="Helical" evidence="6">
    <location>
        <begin position="25"/>
        <end position="43"/>
    </location>
</feature>
<gene>
    <name evidence="7" type="primary">TBLA0G01240</name>
    <name evidence="7" type="ORF">TBLA_0G01240</name>
</gene>
<dbReference type="AlphaFoldDB" id="I2H6R9"/>
<dbReference type="PANTHER" id="PTHR12703">
    <property type="entry name" value="TRANSMEMBRANE PROTEIN 33"/>
    <property type="match status" value="1"/>
</dbReference>
<dbReference type="OrthoDB" id="5581259at2759"/>
<evidence type="ECO:0000256" key="6">
    <source>
        <dbReference type="SAM" id="Phobius"/>
    </source>
</evidence>
<keyword evidence="4 6" id="KW-0472">Membrane</keyword>
<keyword evidence="8" id="KW-1185">Reference proteome</keyword>
<dbReference type="EMBL" id="HE806322">
    <property type="protein sequence ID" value="CCH62071.1"/>
    <property type="molecule type" value="Genomic_DNA"/>
</dbReference>
<dbReference type="GO" id="GO:0016020">
    <property type="term" value="C:membrane"/>
    <property type="evidence" value="ECO:0007669"/>
    <property type="project" value="UniProtKB-SubCell"/>
</dbReference>
<name>I2H6R9_HENB6</name>
<comment type="subcellular location">
    <subcellularLocation>
        <location evidence="1">Membrane</location>
        <topology evidence="1">Multi-pass membrane protein</topology>
    </subcellularLocation>
</comment>
<dbReference type="Proteomes" id="UP000002866">
    <property type="component" value="Chromosome 7"/>
</dbReference>
<feature type="compositionally biased region" description="Polar residues" evidence="5">
    <location>
        <begin position="187"/>
        <end position="205"/>
    </location>
</feature>
<dbReference type="eggNOG" id="ENOG502QRJ1">
    <property type="taxonomic scope" value="Eukaryota"/>
</dbReference>
<dbReference type="HOGENOM" id="CLU_074989_0_0_1"/>
<dbReference type="InterPro" id="IPR051645">
    <property type="entry name" value="PER33/POM33_regulator"/>
</dbReference>
<dbReference type="RefSeq" id="XP_004181590.1">
    <property type="nucleotide sequence ID" value="XM_004181542.1"/>
</dbReference>
<reference evidence="7 8" key="1">
    <citation type="journal article" date="2011" name="Proc. Natl. Acad. Sci. U.S.A.">
        <title>Evolutionary erosion of yeast sex chromosomes by mating-type switching accidents.</title>
        <authorList>
            <person name="Gordon J.L."/>
            <person name="Armisen D."/>
            <person name="Proux-Wera E."/>
            <person name="Oheigeartaigh S.S."/>
            <person name="Byrne K.P."/>
            <person name="Wolfe K.H."/>
        </authorList>
    </citation>
    <scope>NUCLEOTIDE SEQUENCE [LARGE SCALE GENOMIC DNA]</scope>
    <source>
        <strain evidence="8">ATCC 34711 / CBS 6284 / DSM 70876 / NBRC 10599 / NRRL Y-10934 / UCD 77-7</strain>
    </source>
</reference>
<evidence type="ECO:0000313" key="7">
    <source>
        <dbReference type="EMBL" id="CCH62071.1"/>
    </source>
</evidence>
<protein>
    <submittedName>
        <fullName evidence="7">Uncharacterized protein</fullName>
    </submittedName>
</protein>
<dbReference type="PANTHER" id="PTHR12703:SF3">
    <property type="entry name" value="ABR032WP"/>
    <property type="match status" value="1"/>
</dbReference>
<keyword evidence="3 6" id="KW-1133">Transmembrane helix</keyword>
<dbReference type="GO" id="GO:0005783">
    <property type="term" value="C:endoplasmic reticulum"/>
    <property type="evidence" value="ECO:0007669"/>
    <property type="project" value="TreeGrafter"/>
</dbReference>
<dbReference type="KEGG" id="tbl:TBLA_0G01240"/>
<proteinExistence type="predicted"/>
<accession>I2H6R9</accession>
<dbReference type="GO" id="GO:0061024">
    <property type="term" value="P:membrane organization"/>
    <property type="evidence" value="ECO:0007669"/>
    <property type="project" value="TreeGrafter"/>
</dbReference>
<evidence type="ECO:0000256" key="2">
    <source>
        <dbReference type="ARBA" id="ARBA00022692"/>
    </source>
</evidence>
<evidence type="ECO:0000256" key="4">
    <source>
        <dbReference type="ARBA" id="ARBA00023136"/>
    </source>
</evidence>
<dbReference type="GO" id="GO:0071786">
    <property type="term" value="P:endoplasmic reticulum tubular network organization"/>
    <property type="evidence" value="ECO:0007669"/>
    <property type="project" value="TreeGrafter"/>
</dbReference>
<dbReference type="GeneID" id="14497445"/>